<protein>
    <submittedName>
        <fullName evidence="2">O-antigen ligase</fullName>
    </submittedName>
</protein>
<keyword evidence="3" id="KW-1185">Reference proteome</keyword>
<feature type="transmembrane region" description="Helical" evidence="1">
    <location>
        <begin position="220"/>
        <end position="236"/>
    </location>
</feature>
<dbReference type="GO" id="GO:0016874">
    <property type="term" value="F:ligase activity"/>
    <property type="evidence" value="ECO:0007669"/>
    <property type="project" value="UniProtKB-KW"/>
</dbReference>
<feature type="transmembrane region" description="Helical" evidence="1">
    <location>
        <begin position="266"/>
        <end position="290"/>
    </location>
</feature>
<keyword evidence="1" id="KW-1133">Transmembrane helix</keyword>
<feature type="transmembrane region" description="Helical" evidence="1">
    <location>
        <begin position="12"/>
        <end position="30"/>
    </location>
</feature>
<reference evidence="2 3" key="1">
    <citation type="submission" date="2023-02" db="EMBL/GenBank/DDBJ databases">
        <title>Pathogen: clinical or host-associated sample.</title>
        <authorList>
            <person name="Hergert J."/>
            <person name="Casey R."/>
            <person name="Wagner J."/>
            <person name="Young E.L."/>
            <person name="Oakeson K.F."/>
        </authorList>
    </citation>
    <scope>NUCLEOTIDE SEQUENCE [LARGE SCALE GENOMIC DNA]</scope>
    <source>
        <strain evidence="2 3">2022CK-00829</strain>
    </source>
</reference>
<feature type="transmembrane region" description="Helical" evidence="1">
    <location>
        <begin position="36"/>
        <end position="55"/>
    </location>
</feature>
<feature type="transmembrane region" description="Helical" evidence="1">
    <location>
        <begin position="242"/>
        <end position="259"/>
    </location>
</feature>
<dbReference type="Proteomes" id="UP001221519">
    <property type="component" value="Chromosome"/>
</dbReference>
<feature type="transmembrane region" description="Helical" evidence="1">
    <location>
        <begin position="451"/>
        <end position="468"/>
    </location>
</feature>
<dbReference type="RefSeq" id="WP_205053909.1">
    <property type="nucleotide sequence ID" value="NZ_CP118106.1"/>
</dbReference>
<accession>A0ABY7XCB3</accession>
<feature type="transmembrane region" description="Helical" evidence="1">
    <location>
        <begin position="191"/>
        <end position="208"/>
    </location>
</feature>
<dbReference type="InterPro" id="IPR029468">
    <property type="entry name" value="O-ag_pol_Wzy"/>
</dbReference>
<name>A0ABY7XCB3_9BACL</name>
<evidence type="ECO:0000313" key="3">
    <source>
        <dbReference type="Proteomes" id="UP001221519"/>
    </source>
</evidence>
<dbReference type="EMBL" id="CP118108">
    <property type="protein sequence ID" value="WDI03441.1"/>
    <property type="molecule type" value="Genomic_DNA"/>
</dbReference>
<feature type="transmembrane region" description="Helical" evidence="1">
    <location>
        <begin position="93"/>
        <end position="117"/>
    </location>
</feature>
<dbReference type="Pfam" id="PF14296">
    <property type="entry name" value="O-ag_pol_Wzy"/>
    <property type="match status" value="1"/>
</dbReference>
<dbReference type="NCBIfam" id="TIGR04370">
    <property type="entry name" value="glyco_rpt_poly"/>
    <property type="match status" value="1"/>
</dbReference>
<feature type="transmembrane region" description="Helical" evidence="1">
    <location>
        <begin position="148"/>
        <end position="171"/>
    </location>
</feature>
<feature type="transmembrane region" description="Helical" evidence="1">
    <location>
        <begin position="342"/>
        <end position="363"/>
    </location>
</feature>
<gene>
    <name evidence="2" type="ORF">PUW25_05580</name>
</gene>
<organism evidence="2 3">
    <name type="scientific">Paenibacillus urinalis</name>
    <dbReference type="NCBI Taxonomy" id="521520"/>
    <lineage>
        <taxon>Bacteria</taxon>
        <taxon>Bacillati</taxon>
        <taxon>Bacillota</taxon>
        <taxon>Bacilli</taxon>
        <taxon>Bacillales</taxon>
        <taxon>Paenibacillaceae</taxon>
        <taxon>Paenibacillus</taxon>
    </lineage>
</organism>
<proteinExistence type="predicted"/>
<evidence type="ECO:0000313" key="2">
    <source>
        <dbReference type="EMBL" id="WDI03441.1"/>
    </source>
</evidence>
<sequence>MINIFHKQSILFLSLFGGVIAFLISDFIQFKINTTNFNYLVMLVTLIPVILYLIVSAKKKTIIITHPMFIYPLCYFFVFGYGSTLNDINPEIAYIGGVSTLIGCAGYITAFIIFSFVDKTSSYRKSKVLDSELTLKDYISYSIFFERVLFIIGFGAFLLFIMRIGSIPLFMPNLEQSRVDANISGGSSLRILTYLLIVSSVIAFFNFYYSKKNKLTKNNISLLVSIIGVLSLLALGNRSPAFTIIYSCAIIFFLLKYEGKLKIKTFLVTSIIVSIGILIFVGGIGSYRVINTSEFHNYPEYEVFLEESDYIGLSLFVFEHYLGISFFNFSRVIELFPNVLDFKYGLSYIETILTILPGTQYTLDMQIKHALGQTYLGGGTIPSVLGEAYANFGYFGCFIIPFLTTLLLSFLYKKYLEQKNNPARILIYVFFLCYFSWYLIAGYAATSIFPFISVCVYFLYRIFLYSLGKTNFDVLVKKKIDREG</sequence>
<feature type="transmembrane region" description="Helical" evidence="1">
    <location>
        <begin position="392"/>
        <end position="413"/>
    </location>
</feature>
<feature type="transmembrane region" description="Helical" evidence="1">
    <location>
        <begin position="62"/>
        <end position="81"/>
    </location>
</feature>
<feature type="transmembrane region" description="Helical" evidence="1">
    <location>
        <begin position="310"/>
        <end position="330"/>
    </location>
</feature>
<keyword evidence="1" id="KW-0472">Membrane</keyword>
<keyword evidence="1" id="KW-0812">Transmembrane</keyword>
<keyword evidence="2" id="KW-0436">Ligase</keyword>
<evidence type="ECO:0000256" key="1">
    <source>
        <dbReference type="SAM" id="Phobius"/>
    </source>
</evidence>
<feature type="transmembrane region" description="Helical" evidence="1">
    <location>
        <begin position="425"/>
        <end position="445"/>
    </location>
</feature>